<feature type="compositionally biased region" description="Basic and acidic residues" evidence="1">
    <location>
        <begin position="1"/>
        <end position="18"/>
    </location>
</feature>
<gene>
    <name evidence="2" type="ORF">M513_07860</name>
</gene>
<feature type="compositionally biased region" description="Polar residues" evidence="1">
    <location>
        <begin position="19"/>
        <end position="28"/>
    </location>
</feature>
<protein>
    <submittedName>
        <fullName evidence="2">Uncharacterized protein</fullName>
    </submittedName>
</protein>
<proteinExistence type="predicted"/>
<evidence type="ECO:0000256" key="1">
    <source>
        <dbReference type="SAM" id="MobiDB-lite"/>
    </source>
</evidence>
<sequence>MTDDDMIIKDSADRKVVDRSNQQISQEQDATRVMKRATPMGASAEGANESILAEESAGVTQRDAGKEALDVVADQHVIFLHLNLSDLSDEFLRSRSDNPRDVSADCTCCTSDTGDYRPERVSWFVDFRMTTAFPCPCDDDVVVLLEIFEYLHFHKAEALLWRAFGSG</sequence>
<dbReference type="AlphaFoldDB" id="A0A085M214"/>
<evidence type="ECO:0000313" key="3">
    <source>
        <dbReference type="Proteomes" id="UP000030764"/>
    </source>
</evidence>
<evidence type="ECO:0000313" key="2">
    <source>
        <dbReference type="EMBL" id="KFD51260.1"/>
    </source>
</evidence>
<reference evidence="2 3" key="1">
    <citation type="journal article" date="2014" name="Nat. Genet.">
        <title>Genome and transcriptome of the porcine whipworm Trichuris suis.</title>
        <authorList>
            <person name="Jex A.R."/>
            <person name="Nejsum P."/>
            <person name="Schwarz E.M."/>
            <person name="Hu L."/>
            <person name="Young N.D."/>
            <person name="Hall R.S."/>
            <person name="Korhonen P.K."/>
            <person name="Liao S."/>
            <person name="Thamsborg S."/>
            <person name="Xia J."/>
            <person name="Xu P."/>
            <person name="Wang S."/>
            <person name="Scheerlinck J.P."/>
            <person name="Hofmann A."/>
            <person name="Sternberg P.W."/>
            <person name="Wang J."/>
            <person name="Gasser R.B."/>
        </authorList>
    </citation>
    <scope>NUCLEOTIDE SEQUENCE [LARGE SCALE GENOMIC DNA]</scope>
    <source>
        <strain evidence="2">DCEP-RM93M</strain>
    </source>
</reference>
<organism evidence="2 3">
    <name type="scientific">Trichuris suis</name>
    <name type="common">pig whipworm</name>
    <dbReference type="NCBI Taxonomy" id="68888"/>
    <lineage>
        <taxon>Eukaryota</taxon>
        <taxon>Metazoa</taxon>
        <taxon>Ecdysozoa</taxon>
        <taxon>Nematoda</taxon>
        <taxon>Enoplea</taxon>
        <taxon>Dorylaimia</taxon>
        <taxon>Trichinellida</taxon>
        <taxon>Trichuridae</taxon>
        <taxon>Trichuris</taxon>
    </lineage>
</organism>
<accession>A0A085M214</accession>
<dbReference type="Proteomes" id="UP000030764">
    <property type="component" value="Unassembled WGS sequence"/>
</dbReference>
<name>A0A085M214_9BILA</name>
<feature type="region of interest" description="Disordered" evidence="1">
    <location>
        <begin position="1"/>
        <end position="35"/>
    </location>
</feature>
<keyword evidence="3" id="KW-1185">Reference proteome</keyword>
<dbReference type="EMBL" id="KL363241">
    <property type="protein sequence ID" value="KFD51260.1"/>
    <property type="molecule type" value="Genomic_DNA"/>
</dbReference>